<accession>A0AAF0DEW1</accession>
<evidence type="ECO:0000256" key="6">
    <source>
        <dbReference type="SAM" id="MobiDB-lite"/>
    </source>
</evidence>
<dbReference type="GO" id="GO:0016020">
    <property type="term" value="C:membrane"/>
    <property type="evidence" value="ECO:0007669"/>
    <property type="project" value="UniProtKB-SubCell"/>
</dbReference>
<evidence type="ECO:0000256" key="3">
    <source>
        <dbReference type="ARBA" id="ARBA00022692"/>
    </source>
</evidence>
<comment type="subcellular location">
    <subcellularLocation>
        <location evidence="1">Membrane</location>
        <topology evidence="1">Multi-pass membrane protein</topology>
    </subcellularLocation>
</comment>
<evidence type="ECO:0000256" key="7">
    <source>
        <dbReference type="SAM" id="Phobius"/>
    </source>
</evidence>
<keyword evidence="5 7" id="KW-0472">Membrane</keyword>
<dbReference type="Pfam" id="PF03348">
    <property type="entry name" value="Serinc"/>
    <property type="match status" value="1"/>
</dbReference>
<organism evidence="8 9">
    <name type="scientific">Emydomyces testavorans</name>
    <dbReference type="NCBI Taxonomy" id="2070801"/>
    <lineage>
        <taxon>Eukaryota</taxon>
        <taxon>Fungi</taxon>
        <taxon>Dikarya</taxon>
        <taxon>Ascomycota</taxon>
        <taxon>Pezizomycotina</taxon>
        <taxon>Eurotiomycetes</taxon>
        <taxon>Eurotiomycetidae</taxon>
        <taxon>Onygenales</taxon>
        <taxon>Nannizziopsiaceae</taxon>
        <taxon>Emydomyces</taxon>
    </lineage>
</organism>
<protein>
    <submittedName>
        <fullName evidence="8">Membrane protein tms1</fullName>
    </submittedName>
</protein>
<feature type="transmembrane region" description="Helical" evidence="7">
    <location>
        <begin position="86"/>
        <end position="106"/>
    </location>
</feature>
<dbReference type="PANTHER" id="PTHR10383">
    <property type="entry name" value="SERINE INCORPORATOR"/>
    <property type="match status" value="1"/>
</dbReference>
<feature type="transmembrane region" description="Helical" evidence="7">
    <location>
        <begin position="261"/>
        <end position="279"/>
    </location>
</feature>
<evidence type="ECO:0000256" key="4">
    <source>
        <dbReference type="ARBA" id="ARBA00022989"/>
    </source>
</evidence>
<gene>
    <name evidence="8" type="primary">TMS1</name>
    <name evidence="8" type="ORF">PRK78_002737</name>
</gene>
<keyword evidence="3 7" id="KW-0812">Transmembrane</keyword>
<feature type="transmembrane region" description="Helical" evidence="7">
    <location>
        <begin position="403"/>
        <end position="429"/>
    </location>
</feature>
<dbReference type="AlphaFoldDB" id="A0AAF0DEW1"/>
<feature type="transmembrane region" description="Helical" evidence="7">
    <location>
        <begin position="112"/>
        <end position="138"/>
    </location>
</feature>
<evidence type="ECO:0000256" key="1">
    <source>
        <dbReference type="ARBA" id="ARBA00004141"/>
    </source>
</evidence>
<keyword evidence="4 7" id="KW-1133">Transmembrane helix</keyword>
<dbReference type="Proteomes" id="UP001219355">
    <property type="component" value="Chromosome 2"/>
</dbReference>
<keyword evidence="9" id="KW-1185">Reference proteome</keyword>
<feature type="region of interest" description="Disordered" evidence="6">
    <location>
        <begin position="294"/>
        <end position="358"/>
    </location>
</feature>
<reference evidence="8" key="1">
    <citation type="submission" date="2023-03" db="EMBL/GenBank/DDBJ databases">
        <title>Emydomyces testavorans Genome Sequence.</title>
        <authorList>
            <person name="Hoyer L."/>
        </authorList>
    </citation>
    <scope>NUCLEOTIDE SEQUENCE</scope>
    <source>
        <strain evidence="8">16-2883</strain>
    </source>
</reference>
<feature type="transmembrane region" description="Helical" evidence="7">
    <location>
        <begin position="363"/>
        <end position="383"/>
    </location>
</feature>
<feature type="transmembrane region" description="Helical" evidence="7">
    <location>
        <begin position="189"/>
        <end position="210"/>
    </location>
</feature>
<evidence type="ECO:0000256" key="2">
    <source>
        <dbReference type="ARBA" id="ARBA00006665"/>
    </source>
</evidence>
<feature type="transmembrane region" description="Helical" evidence="7">
    <location>
        <begin position="7"/>
        <end position="27"/>
    </location>
</feature>
<comment type="similarity">
    <text evidence="2">Belongs to the TDE1 family.</text>
</comment>
<dbReference type="InterPro" id="IPR005016">
    <property type="entry name" value="TDE1/TMS"/>
</dbReference>
<feature type="transmembrane region" description="Helical" evidence="7">
    <location>
        <begin position="222"/>
        <end position="241"/>
    </location>
</feature>
<evidence type="ECO:0000313" key="9">
    <source>
        <dbReference type="Proteomes" id="UP001219355"/>
    </source>
</evidence>
<evidence type="ECO:0000256" key="5">
    <source>
        <dbReference type="ARBA" id="ARBA00023136"/>
    </source>
</evidence>
<name>A0AAF0DEW1_9EURO</name>
<dbReference type="PANTHER" id="PTHR10383:SF9">
    <property type="entry name" value="SERINE INCORPORATOR, ISOFORM F"/>
    <property type="match status" value="1"/>
</dbReference>
<proteinExistence type="inferred from homology"/>
<sequence length="435" mass="48247">MATRIAYAFILLINSILSWIMLTRWALNKLEHLTFDFLPISCDGEKCHGWVAVHRINFALGLFHIVLAILLLGVRSSKDKRAGIQNGYWGPKIIVWLALIVLSFFIPEGFFFVWGSYFAFIGAILFLLLGLILLVDLAHTWAELCLEKIEDNGSRMWQVLLIGSTLGMYLASLAMTILMYVFFARGSCHMNQAAITVNLIVFLIISVVSVQPAVQAANSRAGLAQAAMVTVYCTYLTMSAVSMEPDDKHCNPLIRARGTRTASIVLGAIVTMLTIAYTTTRAATQGFALGSTGSRGNYSRVGQDETEHGLVTQQPGRSRREMRAEALRAAVESGSLPASALDDSDDEDDDADSKDDERNSTQYNYSLFHVIFLLATMWVATLLTQNLDPETQDDLAPVGRTYWASWVKIISAWVCYAIYLWTLVAPVLMPDRFGD</sequence>
<feature type="transmembrane region" description="Helical" evidence="7">
    <location>
        <begin position="56"/>
        <end position="74"/>
    </location>
</feature>
<evidence type="ECO:0000313" key="8">
    <source>
        <dbReference type="EMBL" id="WEW57272.1"/>
    </source>
</evidence>
<dbReference type="EMBL" id="CP120628">
    <property type="protein sequence ID" value="WEW57272.1"/>
    <property type="molecule type" value="Genomic_DNA"/>
</dbReference>
<feature type="compositionally biased region" description="Acidic residues" evidence="6">
    <location>
        <begin position="342"/>
        <end position="354"/>
    </location>
</feature>
<feature type="transmembrane region" description="Helical" evidence="7">
    <location>
        <begin position="159"/>
        <end position="183"/>
    </location>
</feature>